<comment type="caution">
    <text evidence="1">The sequence shown here is derived from an EMBL/GenBank/DDBJ whole genome shotgun (WGS) entry which is preliminary data.</text>
</comment>
<gene>
    <name evidence="1" type="ORF">DHW31_05825</name>
</gene>
<sequence>MNKIMKKKLAVLFLVALKSMKVLHYVSISALLLLFSCSKEEVDPPAPVASDYPKYFKFSSSEIQDFSVYNGSPNGAKEATANYSPDDIWGYRLSIPPKSITLYSDSILSFDNNIKKCYKFKGDSILVKETNESWSNIACMKSGKLIYHVALIYIYCLPYEGAQTLSIENSYQVFNYDLFFKTYPLTPSELRSSQEKIAWCNIYATYDCVF</sequence>
<dbReference type="Proteomes" id="UP000263098">
    <property type="component" value="Unassembled WGS sequence"/>
</dbReference>
<reference evidence="1 2" key="1">
    <citation type="journal article" date="2018" name="Nat. Biotechnol.">
        <title>A standardized bacterial taxonomy based on genome phylogeny substantially revises the tree of life.</title>
        <authorList>
            <person name="Parks D.H."/>
            <person name="Chuvochina M."/>
            <person name="Waite D.W."/>
            <person name="Rinke C."/>
            <person name="Skarshewski A."/>
            <person name="Chaumeil P.A."/>
            <person name="Hugenholtz P."/>
        </authorList>
    </citation>
    <scope>NUCLEOTIDE SEQUENCE [LARGE SCALE GENOMIC DNA]</scope>
    <source>
        <strain evidence="1">UBA9667</strain>
    </source>
</reference>
<protein>
    <submittedName>
        <fullName evidence="1">Uncharacterized protein</fullName>
    </submittedName>
</protein>
<evidence type="ECO:0000313" key="2">
    <source>
        <dbReference type="Proteomes" id="UP000263098"/>
    </source>
</evidence>
<accession>A0A3D2SHB8</accession>
<proteinExistence type="predicted"/>
<dbReference type="EMBL" id="DPVG01000216">
    <property type="protein sequence ID" value="HCK24296.1"/>
    <property type="molecule type" value="Genomic_DNA"/>
</dbReference>
<organism evidence="1 2">
    <name type="scientific">Bacteroides graminisolvens</name>
    <dbReference type="NCBI Taxonomy" id="477666"/>
    <lineage>
        <taxon>Bacteria</taxon>
        <taxon>Pseudomonadati</taxon>
        <taxon>Bacteroidota</taxon>
        <taxon>Bacteroidia</taxon>
        <taxon>Bacteroidales</taxon>
        <taxon>Bacteroidaceae</taxon>
        <taxon>Bacteroides</taxon>
    </lineage>
</organism>
<dbReference type="AlphaFoldDB" id="A0A3D2SHB8"/>
<evidence type="ECO:0000313" key="1">
    <source>
        <dbReference type="EMBL" id="HCK24296.1"/>
    </source>
</evidence>
<name>A0A3D2SHB8_9BACE</name>